<feature type="compositionally biased region" description="Polar residues" evidence="1">
    <location>
        <begin position="1"/>
        <end position="11"/>
    </location>
</feature>
<accession>A0A2P6FGT6</accession>
<dbReference type="EMBL" id="KV460212">
    <property type="protein sequence ID" value="PQM43856.1"/>
    <property type="molecule type" value="Genomic_DNA"/>
</dbReference>
<dbReference type="Proteomes" id="UP000091956">
    <property type="component" value="Unassembled WGS sequence"/>
</dbReference>
<dbReference type="RefSeq" id="XP_059320187.1">
    <property type="nucleotide sequence ID" value="XM_059464204.1"/>
</dbReference>
<feature type="region of interest" description="Disordered" evidence="1">
    <location>
        <begin position="46"/>
        <end position="130"/>
    </location>
</feature>
<evidence type="ECO:0000313" key="3">
    <source>
        <dbReference type="Proteomes" id="UP000091956"/>
    </source>
</evidence>
<reference evidence="3" key="2">
    <citation type="journal article" date="2018" name="Nat. Commun.">
        <title>Extreme sensitivity to ultraviolet light in the fungal pathogen causing white-nose syndrome of bats.</title>
        <authorList>
            <person name="Palmer J.M."/>
            <person name="Drees K.P."/>
            <person name="Foster J.T."/>
            <person name="Lindner D.L."/>
        </authorList>
    </citation>
    <scope>NUCLEOTIDE SEQUENCE [LARGE SCALE GENOMIC DNA]</scope>
    <source>
        <strain evidence="3">UAMH 10579</strain>
    </source>
</reference>
<sequence length="163" mass="18181">MTGRSSTTNFLHVSHQRRPPTPNLARTRVSLTPISVRALLRTVPAPVSTPPPHIPSVHPSTHCNTLAPLSSPPQNRQPHRSPRQPPPLTPSLPPPTPPSNQPPHLLFPIPSQSDRQPRPQLRRKCPTTAPQTFHFRHRQDLAQYYLCAFDRVYGVKVQKGVAS</sequence>
<feature type="compositionally biased region" description="Polar residues" evidence="1">
    <location>
        <begin position="58"/>
        <end position="68"/>
    </location>
</feature>
<keyword evidence="3" id="KW-1185">Reference proteome</keyword>
<proteinExistence type="predicted"/>
<protein>
    <submittedName>
        <fullName evidence="2">Uncharacterized protein</fullName>
    </submittedName>
</protein>
<evidence type="ECO:0000313" key="2">
    <source>
        <dbReference type="EMBL" id="PQM43856.1"/>
    </source>
</evidence>
<reference evidence="2 3" key="1">
    <citation type="submission" date="2016-03" db="EMBL/GenBank/DDBJ databases">
        <title>Comparative genomics of Pseudogymnoascus destructans, the fungus causing white-nose syndrome of bats.</title>
        <authorList>
            <person name="Palmer J.M."/>
            <person name="Drees K.P."/>
            <person name="Foster J.T."/>
            <person name="Lindner D.L."/>
        </authorList>
    </citation>
    <scope>NUCLEOTIDE SEQUENCE [LARGE SCALE GENOMIC DNA]</scope>
    <source>
        <strain evidence="2 3">UAMH 10579</strain>
    </source>
</reference>
<dbReference type="GeneID" id="84234304"/>
<organism evidence="2 3">
    <name type="scientific">Pseudogymnoascus verrucosus</name>
    <dbReference type="NCBI Taxonomy" id="342668"/>
    <lineage>
        <taxon>Eukaryota</taxon>
        <taxon>Fungi</taxon>
        <taxon>Dikarya</taxon>
        <taxon>Ascomycota</taxon>
        <taxon>Pezizomycotina</taxon>
        <taxon>Leotiomycetes</taxon>
        <taxon>Thelebolales</taxon>
        <taxon>Thelebolaceae</taxon>
        <taxon>Pseudogymnoascus</taxon>
    </lineage>
</organism>
<gene>
    <name evidence="2" type="ORF">VE01_10752</name>
</gene>
<evidence type="ECO:0000256" key="1">
    <source>
        <dbReference type="SAM" id="MobiDB-lite"/>
    </source>
</evidence>
<feature type="compositionally biased region" description="Pro residues" evidence="1">
    <location>
        <begin position="83"/>
        <end position="101"/>
    </location>
</feature>
<feature type="region of interest" description="Disordered" evidence="1">
    <location>
        <begin position="1"/>
        <end position="26"/>
    </location>
</feature>
<dbReference type="AlphaFoldDB" id="A0A2P6FGT6"/>
<name>A0A2P6FGT6_9PEZI</name>